<dbReference type="Pfam" id="PF13375">
    <property type="entry name" value="RnfC_N"/>
    <property type="match status" value="1"/>
</dbReference>
<dbReference type="EC" id="7.-.-.-" evidence="8"/>
<dbReference type="Pfam" id="PF10531">
    <property type="entry name" value="SLBB"/>
    <property type="match status" value="1"/>
</dbReference>
<evidence type="ECO:0000256" key="1">
    <source>
        <dbReference type="ARBA" id="ARBA00022448"/>
    </source>
</evidence>
<dbReference type="InterPro" id="IPR037225">
    <property type="entry name" value="Nuo51_FMN-bd_sf"/>
</dbReference>
<dbReference type="KEGG" id="sfc:Spiaf_0530"/>
<feature type="binding site" evidence="8">
    <location>
        <position position="426"/>
    </location>
    <ligand>
        <name>[4Fe-4S] cluster</name>
        <dbReference type="ChEBI" id="CHEBI:49883"/>
        <label>2</label>
    </ligand>
</feature>
<evidence type="ECO:0000256" key="5">
    <source>
        <dbReference type="ARBA" id="ARBA00022982"/>
    </source>
</evidence>
<feature type="binding site" evidence="8">
    <location>
        <position position="390"/>
    </location>
    <ligand>
        <name>[4Fe-4S] cluster</name>
        <dbReference type="ChEBI" id="CHEBI:49883"/>
        <label>1</label>
    </ligand>
</feature>
<dbReference type="NCBIfam" id="TIGR01945">
    <property type="entry name" value="rnfC"/>
    <property type="match status" value="1"/>
</dbReference>
<name>H9UGJ0_SPIAZ</name>
<dbReference type="GO" id="GO:0051539">
    <property type="term" value="F:4 iron, 4 sulfur cluster binding"/>
    <property type="evidence" value="ECO:0007669"/>
    <property type="project" value="UniProtKB-KW"/>
</dbReference>
<accession>H9UGJ0</accession>
<dbReference type="STRING" id="889378.Spiaf_0530"/>
<protein>
    <recommendedName>
        <fullName evidence="8">Ion-translocating oxidoreductase complex subunit C</fullName>
        <ecNumber evidence="8">7.-.-.-</ecNumber>
    </recommendedName>
    <alternativeName>
        <fullName evidence="8">Rnf electron transport complex subunit C</fullName>
    </alternativeName>
</protein>
<sequence length="458" mass="48955">MPDLLHALAGITAGTFRRGGIHPPENKLTEDKMITPAPIPEQVWIPLSQHIGAPAEPIVAKGDQVLVGQVIAQAKGFVSAPIHAPVSGKIARIDEVVTLSGYPQPAILIKTDGDSWIETADRSDVLAAAIRLSREDIIARIGEAGIVGLGGAAFPTSVKYTLPPGKVVDTLIINAVECEPYLTADYRLMLEHTRELLVGIRLLMRALGVQKAYIGIERNTPQAIELLREAVADHGGFEEGSLEVVELRTKYPQGAEKQLINAVLGREVPSGKLPLDVGAVVNNIGTAFAVYQAVQKHVPLVQRVVTVTGTGITRPGNYLVRIGTPISALLELAGGLPADAGKIIAGGPMMGKAVDNLDAPITKGTSGILVLNRAQSRRPPERPCIRCSRCVGVCPMGLEPYLLETLSQLERGADLDQRQILDCMECGSCSFTCPAGRPLLDHIRTGKQLVMAMRRRKS</sequence>
<comment type="function">
    <text evidence="8">Part of a membrane-bound complex that couples electron transfer with translocation of ions across the membrane.</text>
</comment>
<dbReference type="Proteomes" id="UP000007383">
    <property type="component" value="Chromosome"/>
</dbReference>
<dbReference type="InterPro" id="IPR010208">
    <property type="entry name" value="Ion_transpt_RnfC/RsxC"/>
</dbReference>
<dbReference type="SUPFAM" id="SSF142019">
    <property type="entry name" value="Nqo1 FMN-binding domain-like"/>
    <property type="match status" value="1"/>
</dbReference>
<dbReference type="GO" id="GO:0022900">
    <property type="term" value="P:electron transport chain"/>
    <property type="evidence" value="ECO:0007669"/>
    <property type="project" value="UniProtKB-UniRule"/>
</dbReference>
<comment type="cofactor">
    <cofactor evidence="8">
        <name>[4Fe-4S] cluster</name>
        <dbReference type="ChEBI" id="CHEBI:49883"/>
    </cofactor>
    <text evidence="8">Binds 2 [4Fe-4S] clusters per subunit.</text>
</comment>
<gene>
    <name evidence="8" type="primary">rnfC</name>
    <name evidence="10" type="ordered locus">Spiaf_0530</name>
</gene>
<feature type="binding site" evidence="8">
    <location>
        <position position="433"/>
    </location>
    <ligand>
        <name>[4Fe-4S] cluster</name>
        <dbReference type="ChEBI" id="CHEBI:49883"/>
        <label>1</label>
    </ligand>
</feature>
<keyword evidence="3 8" id="KW-0479">Metal-binding</keyword>
<feature type="domain" description="4Fe-4S ferredoxin-type" evidence="9">
    <location>
        <begin position="411"/>
        <end position="443"/>
    </location>
</feature>
<dbReference type="PROSITE" id="PS51379">
    <property type="entry name" value="4FE4S_FER_2"/>
    <property type="match status" value="2"/>
</dbReference>
<dbReference type="HAMAP" id="MF_00461">
    <property type="entry name" value="RsxC_RnfC"/>
    <property type="match status" value="1"/>
</dbReference>
<keyword evidence="8" id="KW-0472">Membrane</keyword>
<dbReference type="Gene3D" id="3.30.70.20">
    <property type="match status" value="1"/>
</dbReference>
<evidence type="ECO:0000313" key="11">
    <source>
        <dbReference type="Proteomes" id="UP000007383"/>
    </source>
</evidence>
<evidence type="ECO:0000259" key="9">
    <source>
        <dbReference type="PROSITE" id="PS51379"/>
    </source>
</evidence>
<organism evidence="10 11">
    <name type="scientific">Spirochaeta africana (strain ATCC 700263 / DSM 8902 / Z-7692)</name>
    <dbReference type="NCBI Taxonomy" id="889378"/>
    <lineage>
        <taxon>Bacteria</taxon>
        <taxon>Pseudomonadati</taxon>
        <taxon>Spirochaetota</taxon>
        <taxon>Spirochaetia</taxon>
        <taxon>Spirochaetales</taxon>
        <taxon>Spirochaetaceae</taxon>
        <taxon>Spirochaeta</taxon>
    </lineage>
</organism>
<proteinExistence type="inferred from homology"/>
<comment type="subunit">
    <text evidence="8">The complex is composed of six subunits: RnfA, RnfB, RnfC, RnfD, RnfE and RnfG.</text>
</comment>
<dbReference type="Pfam" id="PF01512">
    <property type="entry name" value="Complex1_51K"/>
    <property type="match status" value="1"/>
</dbReference>
<dbReference type="PATRIC" id="fig|889378.3.peg.541"/>
<keyword evidence="5 8" id="KW-0249">Electron transport</keyword>
<dbReference type="AlphaFoldDB" id="H9UGJ0"/>
<dbReference type="Gene3D" id="3.40.50.11540">
    <property type="entry name" value="NADH-ubiquinone oxidoreductase 51kDa subunit"/>
    <property type="match status" value="1"/>
</dbReference>
<feature type="binding site" evidence="8">
    <location>
        <position position="387"/>
    </location>
    <ligand>
        <name>[4Fe-4S] cluster</name>
        <dbReference type="ChEBI" id="CHEBI:49883"/>
        <label>1</label>
    </ligand>
</feature>
<dbReference type="PROSITE" id="PS00198">
    <property type="entry name" value="4FE4S_FER_1"/>
    <property type="match status" value="1"/>
</dbReference>
<reference evidence="11" key="1">
    <citation type="journal article" date="2013" name="Stand. Genomic Sci.">
        <title>Complete genome sequence of the halophilic bacterium Spirochaeta africana type strain (Z-7692(T)) from the alkaline Lake Magadi in the East African Rift.</title>
        <authorList>
            <person name="Liolos K."/>
            <person name="Abt B."/>
            <person name="Scheuner C."/>
            <person name="Teshima H."/>
            <person name="Held B."/>
            <person name="Lapidus A."/>
            <person name="Nolan M."/>
            <person name="Lucas S."/>
            <person name="Deshpande S."/>
            <person name="Cheng J.F."/>
            <person name="Tapia R."/>
            <person name="Goodwin L.A."/>
            <person name="Pitluck S."/>
            <person name="Pagani I."/>
            <person name="Ivanova N."/>
            <person name="Mavromatis K."/>
            <person name="Mikhailova N."/>
            <person name="Huntemann M."/>
            <person name="Pati A."/>
            <person name="Chen A."/>
            <person name="Palaniappan K."/>
            <person name="Land M."/>
            <person name="Rohde M."/>
            <person name="Tindall B.J."/>
            <person name="Detter J.C."/>
            <person name="Goker M."/>
            <person name="Bristow J."/>
            <person name="Eisen J.A."/>
            <person name="Markowitz V."/>
            <person name="Hugenholtz P."/>
            <person name="Woyke T."/>
            <person name="Klenk H.P."/>
            <person name="Kyrpides N.C."/>
        </authorList>
    </citation>
    <scope>NUCLEOTIDE SEQUENCE</scope>
    <source>
        <strain evidence="11">ATCC 700263 / DSM 8902 / Z-7692</strain>
    </source>
</reference>
<evidence type="ECO:0000256" key="7">
    <source>
        <dbReference type="ARBA" id="ARBA00023014"/>
    </source>
</evidence>
<dbReference type="HOGENOM" id="CLU_010808_6_0_12"/>
<keyword evidence="2 8" id="KW-0004">4Fe-4S</keyword>
<evidence type="ECO:0000313" key="10">
    <source>
        <dbReference type="EMBL" id="AFG36633.1"/>
    </source>
</evidence>
<dbReference type="PANTHER" id="PTHR43034">
    <property type="entry name" value="ION-TRANSLOCATING OXIDOREDUCTASE COMPLEX SUBUNIT C"/>
    <property type="match status" value="1"/>
</dbReference>
<feature type="domain" description="4Fe-4S ferredoxin-type" evidence="9">
    <location>
        <begin position="374"/>
        <end position="404"/>
    </location>
</feature>
<dbReference type="GO" id="GO:0009055">
    <property type="term" value="F:electron transfer activity"/>
    <property type="evidence" value="ECO:0007669"/>
    <property type="project" value="InterPro"/>
</dbReference>
<evidence type="ECO:0000256" key="8">
    <source>
        <dbReference type="HAMAP-Rule" id="MF_00461"/>
    </source>
</evidence>
<keyword evidence="11" id="KW-1185">Reference proteome</keyword>
<dbReference type="NCBIfam" id="NF003454">
    <property type="entry name" value="PRK05035.1"/>
    <property type="match status" value="1"/>
</dbReference>
<dbReference type="GO" id="GO:0046872">
    <property type="term" value="F:metal ion binding"/>
    <property type="evidence" value="ECO:0007669"/>
    <property type="project" value="UniProtKB-KW"/>
</dbReference>
<dbReference type="InterPro" id="IPR026902">
    <property type="entry name" value="RnfC_N"/>
</dbReference>
<keyword evidence="1 8" id="KW-0813">Transport</keyword>
<dbReference type="eggNOG" id="COG4656">
    <property type="taxonomic scope" value="Bacteria"/>
</dbReference>
<comment type="similarity">
    <text evidence="8">Belongs to the 4Fe4S bacterial-type ferredoxin family. RnfC subfamily.</text>
</comment>
<dbReference type="GO" id="GO:0005886">
    <property type="term" value="C:plasma membrane"/>
    <property type="evidence" value="ECO:0007669"/>
    <property type="project" value="UniProtKB-SubCell"/>
</dbReference>
<evidence type="ECO:0000256" key="2">
    <source>
        <dbReference type="ARBA" id="ARBA00022485"/>
    </source>
</evidence>
<dbReference type="RefSeq" id="WP_014454630.1">
    <property type="nucleotide sequence ID" value="NC_017098.1"/>
</dbReference>
<feature type="binding site" evidence="8">
    <location>
        <position position="423"/>
    </location>
    <ligand>
        <name>[4Fe-4S] cluster</name>
        <dbReference type="ChEBI" id="CHEBI:49883"/>
        <label>2</label>
    </ligand>
</feature>
<keyword evidence="8" id="KW-0997">Cell inner membrane</keyword>
<dbReference type="EMBL" id="CP003282">
    <property type="protein sequence ID" value="AFG36633.1"/>
    <property type="molecule type" value="Genomic_DNA"/>
</dbReference>
<keyword evidence="8" id="KW-1003">Cell membrane</keyword>
<keyword evidence="6 8" id="KW-0408">Iron</keyword>
<comment type="subcellular location">
    <subcellularLocation>
        <location evidence="8">Cell inner membrane</location>
        <topology evidence="8">Peripheral membrane protein</topology>
    </subcellularLocation>
</comment>
<dbReference type="InterPro" id="IPR019554">
    <property type="entry name" value="Soluble_ligand-bd"/>
</dbReference>
<evidence type="ECO:0000256" key="3">
    <source>
        <dbReference type="ARBA" id="ARBA00022723"/>
    </source>
</evidence>
<keyword evidence="8" id="KW-1278">Translocase</keyword>
<feature type="binding site" evidence="8">
    <location>
        <position position="429"/>
    </location>
    <ligand>
        <name>[4Fe-4S] cluster</name>
        <dbReference type="ChEBI" id="CHEBI:49883"/>
        <label>2</label>
    </ligand>
</feature>
<evidence type="ECO:0000256" key="4">
    <source>
        <dbReference type="ARBA" id="ARBA00022737"/>
    </source>
</evidence>
<dbReference type="InterPro" id="IPR017896">
    <property type="entry name" value="4Fe4S_Fe-S-bd"/>
</dbReference>
<dbReference type="PANTHER" id="PTHR43034:SF2">
    <property type="entry name" value="ION-TRANSLOCATING OXIDOREDUCTASE COMPLEX SUBUNIT C"/>
    <property type="match status" value="1"/>
</dbReference>
<feature type="binding site" evidence="8">
    <location>
        <position position="394"/>
    </location>
    <ligand>
        <name>[4Fe-4S] cluster</name>
        <dbReference type="ChEBI" id="CHEBI:49883"/>
        <label>2</label>
    </ligand>
</feature>
<dbReference type="InterPro" id="IPR011538">
    <property type="entry name" value="Nuo51_FMN-bd"/>
</dbReference>
<evidence type="ECO:0000256" key="6">
    <source>
        <dbReference type="ARBA" id="ARBA00023004"/>
    </source>
</evidence>
<keyword evidence="4 8" id="KW-0677">Repeat</keyword>
<feature type="binding site" evidence="8">
    <location>
        <position position="384"/>
    </location>
    <ligand>
        <name>[4Fe-4S] cluster</name>
        <dbReference type="ChEBI" id="CHEBI:49883"/>
        <label>1</label>
    </ligand>
</feature>
<dbReference type="InterPro" id="IPR017900">
    <property type="entry name" value="4Fe4S_Fe_S_CS"/>
</dbReference>
<dbReference type="SUPFAM" id="SSF46548">
    <property type="entry name" value="alpha-helical ferredoxin"/>
    <property type="match status" value="1"/>
</dbReference>
<dbReference type="OrthoDB" id="9767754at2"/>
<keyword evidence="7 8" id="KW-0411">Iron-sulfur</keyword>